<feature type="domain" description="Kazal-like" evidence="6">
    <location>
        <begin position="30"/>
        <end position="68"/>
    </location>
</feature>
<dbReference type="Pfam" id="PF07648">
    <property type="entry name" value="Kazal_2"/>
    <property type="match status" value="2"/>
</dbReference>
<proteinExistence type="predicted"/>
<evidence type="ECO:0000259" key="6">
    <source>
        <dbReference type="PROSITE" id="PS51465"/>
    </source>
</evidence>
<dbReference type="EMBL" id="KI669589">
    <property type="protein sequence ID" value="ETN08115.1"/>
    <property type="molecule type" value="Genomic_DNA"/>
</dbReference>
<reference evidence="8" key="1">
    <citation type="submission" date="2011-12" db="EMBL/GenBank/DDBJ databases">
        <authorList>
            <consortium name="The Broad Institute Genome Sequencing Platform"/>
            <person name="Russ C."/>
            <person name="Tyler B."/>
            <person name="Panabieres F."/>
            <person name="Shan W."/>
            <person name="Tripathy S."/>
            <person name="Grunwald N."/>
            <person name="Machado M."/>
            <person name="Young S.K."/>
            <person name="Zeng Q."/>
            <person name="Gargeya S."/>
            <person name="Fitzgerald M."/>
            <person name="Haas B."/>
            <person name="Abouelleil A."/>
            <person name="Alvarado L."/>
            <person name="Arachchi H.M."/>
            <person name="Berlin A."/>
            <person name="Chapman S.B."/>
            <person name="Gearin G."/>
            <person name="Goldberg J."/>
            <person name="Griggs A."/>
            <person name="Gujja S."/>
            <person name="Hansen M."/>
            <person name="Heiman D."/>
            <person name="Howarth C."/>
            <person name="Larimer J."/>
            <person name="Lui A."/>
            <person name="MacDonald P.J.P."/>
            <person name="McCowen C."/>
            <person name="Montmayeur A."/>
            <person name="Murphy C."/>
            <person name="Neiman D."/>
            <person name="Pearson M."/>
            <person name="Priest M."/>
            <person name="Roberts A."/>
            <person name="Saif S."/>
            <person name="Shea T."/>
            <person name="Sisk P."/>
            <person name="Stolte C."/>
            <person name="Sykes S."/>
            <person name="Wortman J."/>
            <person name="Nusbaum C."/>
            <person name="Birren B."/>
        </authorList>
    </citation>
    <scope>NUCLEOTIDE SEQUENCE [LARGE SCALE GENOMIC DNA]</scope>
    <source>
        <strain evidence="8">INRA-310</strain>
    </source>
</reference>
<dbReference type="SMART" id="SM00280">
    <property type="entry name" value="KAZAL"/>
    <property type="match status" value="2"/>
</dbReference>
<dbReference type="InterPro" id="IPR036058">
    <property type="entry name" value="Kazal_dom_sf"/>
</dbReference>
<feature type="chain" id="PRO_5004822245" description="Kazal-like domain-containing protein" evidence="5">
    <location>
        <begin position="20"/>
        <end position="213"/>
    </location>
</feature>
<dbReference type="OMA" id="RAKCHNE"/>
<dbReference type="PANTHER" id="PTHR10913">
    <property type="entry name" value="FOLLISTATIN-RELATED"/>
    <property type="match status" value="1"/>
</dbReference>
<dbReference type="STRING" id="761204.W2Q776"/>
<feature type="domain" description="Kazal-like" evidence="6">
    <location>
        <begin position="85"/>
        <end position="135"/>
    </location>
</feature>
<evidence type="ECO:0000256" key="2">
    <source>
        <dbReference type="ARBA" id="ARBA00022900"/>
    </source>
</evidence>
<dbReference type="CDD" id="cd00104">
    <property type="entry name" value="KAZAL_FS"/>
    <property type="match status" value="2"/>
</dbReference>
<evidence type="ECO:0000256" key="5">
    <source>
        <dbReference type="SAM" id="SignalP"/>
    </source>
</evidence>
<dbReference type="SUPFAM" id="SSF100895">
    <property type="entry name" value="Kazal-type serine protease inhibitors"/>
    <property type="match status" value="2"/>
</dbReference>
<dbReference type="Proteomes" id="UP000018817">
    <property type="component" value="Unassembled WGS sequence"/>
</dbReference>
<dbReference type="OrthoDB" id="10029953at2759"/>
<dbReference type="InterPro" id="IPR002350">
    <property type="entry name" value="Kazal_dom"/>
</dbReference>
<keyword evidence="5" id="KW-0732">Signal</keyword>
<reference evidence="7 8" key="2">
    <citation type="submission" date="2013-11" db="EMBL/GenBank/DDBJ databases">
        <title>The Genome Sequence of Phytophthora parasitica INRA-310.</title>
        <authorList>
            <consortium name="The Broad Institute Genomics Platform"/>
            <person name="Russ C."/>
            <person name="Tyler B."/>
            <person name="Panabieres F."/>
            <person name="Shan W."/>
            <person name="Tripathy S."/>
            <person name="Grunwald N."/>
            <person name="Machado M."/>
            <person name="Johnson C.S."/>
            <person name="Arredondo F."/>
            <person name="Hong C."/>
            <person name="Coffey M."/>
            <person name="Young S.K."/>
            <person name="Zeng Q."/>
            <person name="Gargeya S."/>
            <person name="Fitzgerald M."/>
            <person name="Abouelleil A."/>
            <person name="Alvarado L."/>
            <person name="Chapman S.B."/>
            <person name="Gainer-Dewar J."/>
            <person name="Goldberg J."/>
            <person name="Griggs A."/>
            <person name="Gujja S."/>
            <person name="Hansen M."/>
            <person name="Howarth C."/>
            <person name="Imamovic A."/>
            <person name="Ireland A."/>
            <person name="Larimer J."/>
            <person name="McCowan C."/>
            <person name="Murphy C."/>
            <person name="Pearson M."/>
            <person name="Poon T.W."/>
            <person name="Priest M."/>
            <person name="Roberts A."/>
            <person name="Saif S."/>
            <person name="Shea T."/>
            <person name="Sykes S."/>
            <person name="Wortman J."/>
            <person name="Nusbaum C."/>
            <person name="Birren B."/>
        </authorList>
    </citation>
    <scope>NUCLEOTIDE SEQUENCE [LARGE SCALE GENOMIC DNA]</scope>
    <source>
        <strain evidence="7 8">INRA-310</strain>
    </source>
</reference>
<feature type="signal peptide" evidence="5">
    <location>
        <begin position="1"/>
        <end position="19"/>
    </location>
</feature>
<name>W2Q776_PHYN3</name>
<evidence type="ECO:0000313" key="7">
    <source>
        <dbReference type="EMBL" id="ETN08115.1"/>
    </source>
</evidence>
<dbReference type="Gene3D" id="3.30.60.30">
    <property type="match status" value="2"/>
</dbReference>
<dbReference type="PANTHER" id="PTHR10913:SF45">
    <property type="entry name" value="FOLLISTATIN, ISOFORM A-RELATED"/>
    <property type="match status" value="1"/>
</dbReference>
<dbReference type="PROSITE" id="PS51465">
    <property type="entry name" value="KAZAL_2"/>
    <property type="match status" value="2"/>
</dbReference>
<dbReference type="VEuPathDB" id="FungiDB:PPTG_11978"/>
<keyword evidence="3" id="KW-1015">Disulfide bond</keyword>
<dbReference type="InterPro" id="IPR050653">
    <property type="entry name" value="Prot_Inhib_GrowthFact_Antg"/>
</dbReference>
<keyword evidence="1" id="KW-0646">Protease inhibitor</keyword>
<evidence type="ECO:0000256" key="1">
    <source>
        <dbReference type="ARBA" id="ARBA00022690"/>
    </source>
</evidence>
<organism evidence="7 8">
    <name type="scientific">Phytophthora nicotianae (strain INRA-310)</name>
    <name type="common">Phytophthora parasitica</name>
    <dbReference type="NCBI Taxonomy" id="761204"/>
    <lineage>
        <taxon>Eukaryota</taxon>
        <taxon>Sar</taxon>
        <taxon>Stramenopiles</taxon>
        <taxon>Oomycota</taxon>
        <taxon>Peronosporomycetes</taxon>
        <taxon>Peronosporales</taxon>
        <taxon>Peronosporaceae</taxon>
        <taxon>Phytophthora</taxon>
    </lineage>
</organism>
<evidence type="ECO:0000313" key="8">
    <source>
        <dbReference type="Proteomes" id="UP000018817"/>
    </source>
</evidence>
<dbReference type="AlphaFoldDB" id="W2Q776"/>
<dbReference type="RefSeq" id="XP_008906403.1">
    <property type="nucleotide sequence ID" value="XM_008908155.1"/>
</dbReference>
<sequence length="213" mass="23240">MKSAVAFTILAVALAIVHAQQPQVINPASSRDEIDCPEYCLDVYDPVGDDEGNTYSNECYMKRAKCHNETPSPEWKDLRVIRNDGSTAKECSDICPAVVMPVCGSDGIGYGNPCELQAAACKHPEQNIVEDPTGDAYSLWLPKFVDELIRGIVRYKIKIFKDPPKKPVKAEEKDTPVGSEAKLDPVPTIVESADNAAENLAKEIANTSTDSLE</sequence>
<dbReference type="GO" id="GO:0005576">
    <property type="term" value="C:extracellular region"/>
    <property type="evidence" value="ECO:0007669"/>
    <property type="project" value="TreeGrafter"/>
</dbReference>
<accession>W2Q776</accession>
<feature type="region of interest" description="Disordered" evidence="4">
    <location>
        <begin position="164"/>
        <end position="187"/>
    </location>
</feature>
<evidence type="ECO:0000256" key="4">
    <source>
        <dbReference type="SAM" id="MobiDB-lite"/>
    </source>
</evidence>
<gene>
    <name evidence="7" type="ORF">PPTG_11978</name>
</gene>
<dbReference type="GeneID" id="20181486"/>
<feature type="compositionally biased region" description="Basic and acidic residues" evidence="4">
    <location>
        <begin position="164"/>
        <end position="175"/>
    </location>
</feature>
<protein>
    <recommendedName>
        <fullName evidence="6">Kazal-like domain-containing protein</fullName>
    </recommendedName>
</protein>
<evidence type="ECO:0000256" key="3">
    <source>
        <dbReference type="ARBA" id="ARBA00023157"/>
    </source>
</evidence>
<keyword evidence="2" id="KW-0722">Serine protease inhibitor</keyword>